<accession>A0A6G5A389</accession>
<feature type="signal peptide" evidence="1">
    <location>
        <begin position="1"/>
        <end position="23"/>
    </location>
</feature>
<dbReference type="AlphaFoldDB" id="A0A6G5A389"/>
<dbReference type="EMBL" id="GIKN01002224">
    <property type="protein sequence ID" value="NIE44497.1"/>
    <property type="molecule type" value="Transcribed_RNA"/>
</dbReference>
<dbReference type="VEuPathDB" id="VectorBase:LOC119159867"/>
<proteinExistence type="predicted"/>
<reference evidence="2" key="1">
    <citation type="submission" date="2020-03" db="EMBL/GenBank/DDBJ databases">
        <title>A transcriptome and proteome of the tick Rhipicephalus microplus shaped by the genetic composition of its hosts and developmental stage.</title>
        <authorList>
            <person name="Garcia G.R."/>
            <person name="Ribeiro J.M.C."/>
            <person name="Maruyama S.R."/>
            <person name="Gardinasse L.G."/>
            <person name="Nelson K."/>
            <person name="Ferreira B.R."/>
            <person name="Andrade T.G."/>
            <person name="Santos I.K.F.M."/>
        </authorList>
    </citation>
    <scope>NUCLEOTIDE SEQUENCE</scope>
    <source>
        <strain evidence="2">NSGR</strain>
        <tissue evidence="2">Salivary glands</tissue>
    </source>
</reference>
<protein>
    <submittedName>
        <fullName evidence="2">Putative conserved secreted protein</fullName>
    </submittedName>
</protein>
<dbReference type="OrthoDB" id="10434838at2759"/>
<sequence length="145" mass="16098">MAPPLKLVFAAAILAVALPRLKAWATGQWYCNRLVPLSIVLASEMFVPEQRHFFLPKKGAGFVIKTSVATPCTFPCLLVSPHYGHYGIVVRQEADGTPCKAFRSRLEVYQESECRNGICQLSDLWPHLKADEEGSHLQPQAESFG</sequence>
<feature type="chain" id="PRO_5026227971" evidence="1">
    <location>
        <begin position="24"/>
        <end position="145"/>
    </location>
</feature>
<keyword evidence="1" id="KW-0732">Signal</keyword>
<evidence type="ECO:0000256" key="1">
    <source>
        <dbReference type="SAM" id="SignalP"/>
    </source>
</evidence>
<evidence type="ECO:0000313" key="2">
    <source>
        <dbReference type="EMBL" id="NIE44497.1"/>
    </source>
</evidence>
<name>A0A6G5A389_RHIMP</name>
<organism evidence="2">
    <name type="scientific">Rhipicephalus microplus</name>
    <name type="common">Cattle tick</name>
    <name type="synonym">Boophilus microplus</name>
    <dbReference type="NCBI Taxonomy" id="6941"/>
    <lineage>
        <taxon>Eukaryota</taxon>
        <taxon>Metazoa</taxon>
        <taxon>Ecdysozoa</taxon>
        <taxon>Arthropoda</taxon>
        <taxon>Chelicerata</taxon>
        <taxon>Arachnida</taxon>
        <taxon>Acari</taxon>
        <taxon>Parasitiformes</taxon>
        <taxon>Ixodida</taxon>
        <taxon>Ixodoidea</taxon>
        <taxon>Ixodidae</taxon>
        <taxon>Rhipicephalinae</taxon>
        <taxon>Rhipicephalus</taxon>
        <taxon>Boophilus</taxon>
    </lineage>
</organism>